<dbReference type="CDD" id="cd18729">
    <property type="entry name" value="PIN_Zc3h12-like"/>
    <property type="match status" value="1"/>
</dbReference>
<dbReference type="PANTHER" id="PTHR12876:SF10">
    <property type="entry name" value="ENDORIBONUCLEASE ZC3H12A"/>
    <property type="match status" value="1"/>
</dbReference>
<evidence type="ECO:0000256" key="5">
    <source>
        <dbReference type="ARBA" id="ARBA00022759"/>
    </source>
</evidence>
<feature type="zinc finger region" description="C3H1-type" evidence="10">
    <location>
        <begin position="386"/>
        <end position="411"/>
    </location>
</feature>
<gene>
    <name evidence="13" type="ORF">scyTo_0005806</name>
</gene>
<dbReference type="PROSITE" id="PS50103">
    <property type="entry name" value="ZF_C3H1"/>
    <property type="match status" value="1"/>
</dbReference>
<dbReference type="AlphaFoldDB" id="A0A401PCY5"/>
<evidence type="ECO:0000256" key="1">
    <source>
        <dbReference type="ARBA" id="ARBA00001946"/>
    </source>
</evidence>
<keyword evidence="8 10" id="KW-0862">Zinc</keyword>
<evidence type="ECO:0000256" key="7">
    <source>
        <dbReference type="ARBA" id="ARBA00022801"/>
    </source>
</evidence>
<dbReference type="Pfam" id="PF11977">
    <property type="entry name" value="RNase_Zc3h12a"/>
    <property type="match status" value="1"/>
</dbReference>
<dbReference type="InterPro" id="IPR040546">
    <property type="entry name" value="Rege-1_UBA-like"/>
</dbReference>
<dbReference type="STRING" id="75743.A0A401PCY5"/>
<dbReference type="GO" id="GO:0005634">
    <property type="term" value="C:nucleus"/>
    <property type="evidence" value="ECO:0007669"/>
    <property type="project" value="TreeGrafter"/>
</dbReference>
<dbReference type="InterPro" id="IPR051101">
    <property type="entry name" value="ZC3H12/N4BP1_RNase_Reg"/>
</dbReference>
<dbReference type="FunFam" id="3.40.50.11980:FF:000001">
    <property type="entry name" value="ZC3H12A isoform 1"/>
    <property type="match status" value="1"/>
</dbReference>
<sequence>MPPRLQSVEHTDLGVIGMHLPDLVNGELYKQSLDLNSKGSGIYPEGNMSLTEHARYSHEPSLDLPTWSKNILVDSSYTTRTSPTKLKLTSNEVQSSNDWKSNSSKESRVGNKLEAECGSRQGCEDSPLCSLDSSELQMKVDFFRKLGYSTEQIHVVFQKVDGNADTNTVLGELVKVQGTVEKDNVPEEVPVPILVSRGGPLVKAPNSGPVTEEVQEQEVNLRTIVIDGSNVAMSHGNKEVFSCHGIQLAVNWFLERGHTDITVFVPSWRKEQPRPDVPITDQHILRELEKKKILVFTPSRRVGGKRIVCYDDRFIVKLAYDTDGIIVSNDTYRDLQNEKPEWKKFIEERLLMYSFVNDKFMPPDDPLGRHGPSLDNFLRIKPVIPEHKRQHCPYGKKCTYGIKCKFYHPERINQPQRSVADELRAIARSSPTKNLNSASPHKEEKKASVQKRLPYSDNGSSIFNQGENGSLQRLSPDRQYPVQNANSPESSAISKGVAPTKRSPPNTNTEWFHHAGFGNAPTNSLCSTSHKSYDEGFVSFEKGFSDMWPSRSQSHSEPYSINNGQYYLPTHSLEHHQYSYNSHESMPSLGLCGYPQNPPNSSPCCMAMGRMPIPAQFSHSLPSDFNSPGSQRSRSCWPDSCHTAPNSRSNSLLDPHVWAVKRCDPQILDPYWKNSQWPSHDHCGEERETVRMKLCAIFQPHLVDTVMKQYPQLLDPQVLAAKILAYKSRSHNV</sequence>
<evidence type="ECO:0000256" key="3">
    <source>
        <dbReference type="ARBA" id="ARBA00022722"/>
    </source>
</evidence>
<keyword evidence="3" id="KW-0540">Nuclease</keyword>
<dbReference type="Proteomes" id="UP000288216">
    <property type="component" value="Unassembled WGS sequence"/>
</dbReference>
<protein>
    <recommendedName>
        <fullName evidence="12">C3H1-type domain-containing protein</fullName>
    </recommendedName>
</protein>
<feature type="compositionally biased region" description="Polar residues" evidence="11">
    <location>
        <begin position="89"/>
        <end position="102"/>
    </location>
</feature>
<dbReference type="OMA" id="RETVRMK"/>
<keyword evidence="9" id="KW-0460">Magnesium</keyword>
<dbReference type="PANTHER" id="PTHR12876">
    <property type="entry name" value="N4BP1-RELATED"/>
    <property type="match status" value="1"/>
</dbReference>
<dbReference type="Gene3D" id="3.40.50.11980">
    <property type="match status" value="1"/>
</dbReference>
<dbReference type="GO" id="GO:0003729">
    <property type="term" value="F:mRNA binding"/>
    <property type="evidence" value="ECO:0007669"/>
    <property type="project" value="TreeGrafter"/>
</dbReference>
<keyword evidence="5" id="KW-0255">Endonuclease</keyword>
<proteinExistence type="inferred from homology"/>
<dbReference type="InterPro" id="IPR040757">
    <property type="entry name" value="Regnase_1/ZC3H12_C"/>
</dbReference>
<dbReference type="GO" id="GO:0004521">
    <property type="term" value="F:RNA endonuclease activity"/>
    <property type="evidence" value="ECO:0007669"/>
    <property type="project" value="TreeGrafter"/>
</dbReference>
<comment type="caution">
    <text evidence="13">The sequence shown here is derived from an EMBL/GenBank/DDBJ whole genome shotgun (WGS) entry which is preliminary data.</text>
</comment>
<dbReference type="EMBL" id="BFAA01001867">
    <property type="protein sequence ID" value="GCB70968.1"/>
    <property type="molecule type" value="Genomic_DNA"/>
</dbReference>
<keyword evidence="14" id="KW-1185">Reference proteome</keyword>
<feature type="compositionally biased region" description="Polar residues" evidence="11">
    <location>
        <begin position="429"/>
        <end position="439"/>
    </location>
</feature>
<keyword evidence="4 10" id="KW-0479">Metal-binding</keyword>
<accession>A0A401PCY5</accession>
<name>A0A401PCY5_SCYTO</name>
<feature type="region of interest" description="Disordered" evidence="11">
    <location>
        <begin position="429"/>
        <end position="507"/>
    </location>
</feature>
<evidence type="ECO:0000256" key="9">
    <source>
        <dbReference type="ARBA" id="ARBA00022842"/>
    </source>
</evidence>
<evidence type="ECO:0000256" key="11">
    <source>
        <dbReference type="SAM" id="MobiDB-lite"/>
    </source>
</evidence>
<dbReference type="InterPro" id="IPR021869">
    <property type="entry name" value="RNase_Zc3h12_NYN"/>
</dbReference>
<evidence type="ECO:0000256" key="10">
    <source>
        <dbReference type="PROSITE-ProRule" id="PRU00723"/>
    </source>
</evidence>
<feature type="region of interest" description="Disordered" evidence="11">
    <location>
        <begin position="89"/>
        <end position="110"/>
    </location>
</feature>
<evidence type="ECO:0000256" key="8">
    <source>
        <dbReference type="ARBA" id="ARBA00022833"/>
    </source>
</evidence>
<evidence type="ECO:0000259" key="12">
    <source>
        <dbReference type="PROSITE" id="PS50103"/>
    </source>
</evidence>
<evidence type="ECO:0000313" key="13">
    <source>
        <dbReference type="EMBL" id="GCB70968.1"/>
    </source>
</evidence>
<comment type="similarity">
    <text evidence="2">Belongs to the ZC3H12 family.</text>
</comment>
<dbReference type="Pfam" id="PF18039">
    <property type="entry name" value="UBA_6"/>
    <property type="match status" value="1"/>
</dbReference>
<keyword evidence="6 10" id="KW-0863">Zinc-finger</keyword>
<dbReference type="Pfam" id="PF18561">
    <property type="entry name" value="Regnase_1_C"/>
    <property type="match status" value="1"/>
</dbReference>
<feature type="domain" description="C3H1-type" evidence="12">
    <location>
        <begin position="386"/>
        <end position="411"/>
    </location>
</feature>
<feature type="compositionally biased region" description="Polar residues" evidence="11">
    <location>
        <begin position="481"/>
        <end position="493"/>
    </location>
</feature>
<evidence type="ECO:0000256" key="2">
    <source>
        <dbReference type="ARBA" id="ARBA00010922"/>
    </source>
</evidence>
<keyword evidence="7" id="KW-0378">Hydrolase</keyword>
<evidence type="ECO:0000313" key="14">
    <source>
        <dbReference type="Proteomes" id="UP000288216"/>
    </source>
</evidence>
<dbReference type="GO" id="GO:0008270">
    <property type="term" value="F:zinc ion binding"/>
    <property type="evidence" value="ECO:0007669"/>
    <property type="project" value="UniProtKB-KW"/>
</dbReference>
<dbReference type="GO" id="GO:0061158">
    <property type="term" value="P:3'-UTR-mediated mRNA destabilization"/>
    <property type="evidence" value="ECO:0007669"/>
    <property type="project" value="TreeGrafter"/>
</dbReference>
<organism evidence="13 14">
    <name type="scientific">Scyliorhinus torazame</name>
    <name type="common">Cloudy catshark</name>
    <name type="synonym">Catulus torazame</name>
    <dbReference type="NCBI Taxonomy" id="75743"/>
    <lineage>
        <taxon>Eukaryota</taxon>
        <taxon>Metazoa</taxon>
        <taxon>Chordata</taxon>
        <taxon>Craniata</taxon>
        <taxon>Vertebrata</taxon>
        <taxon>Chondrichthyes</taxon>
        <taxon>Elasmobranchii</taxon>
        <taxon>Galeomorphii</taxon>
        <taxon>Galeoidea</taxon>
        <taxon>Carcharhiniformes</taxon>
        <taxon>Scyliorhinidae</taxon>
        <taxon>Scyliorhinus</taxon>
    </lineage>
</organism>
<dbReference type="GO" id="GO:0016787">
    <property type="term" value="F:hydrolase activity"/>
    <property type="evidence" value="ECO:0007669"/>
    <property type="project" value="UniProtKB-KW"/>
</dbReference>
<dbReference type="OrthoDB" id="392925at2759"/>
<dbReference type="GO" id="GO:0036464">
    <property type="term" value="C:cytoplasmic ribonucleoprotein granule"/>
    <property type="evidence" value="ECO:0007669"/>
    <property type="project" value="TreeGrafter"/>
</dbReference>
<comment type="cofactor">
    <cofactor evidence="1">
        <name>Mg(2+)</name>
        <dbReference type="ChEBI" id="CHEBI:18420"/>
    </cofactor>
</comment>
<feature type="compositionally biased region" description="Polar residues" evidence="11">
    <location>
        <begin position="457"/>
        <end position="473"/>
    </location>
</feature>
<dbReference type="InterPro" id="IPR000571">
    <property type="entry name" value="Znf_CCCH"/>
</dbReference>
<evidence type="ECO:0000256" key="4">
    <source>
        <dbReference type="ARBA" id="ARBA00022723"/>
    </source>
</evidence>
<reference evidence="13 14" key="1">
    <citation type="journal article" date="2018" name="Nat. Ecol. Evol.">
        <title>Shark genomes provide insights into elasmobranch evolution and the origin of vertebrates.</title>
        <authorList>
            <person name="Hara Y"/>
            <person name="Yamaguchi K"/>
            <person name="Onimaru K"/>
            <person name="Kadota M"/>
            <person name="Koyanagi M"/>
            <person name="Keeley SD"/>
            <person name="Tatsumi K"/>
            <person name="Tanaka K"/>
            <person name="Motone F"/>
            <person name="Kageyama Y"/>
            <person name="Nozu R"/>
            <person name="Adachi N"/>
            <person name="Nishimura O"/>
            <person name="Nakagawa R"/>
            <person name="Tanegashima C"/>
            <person name="Kiyatake I"/>
            <person name="Matsumoto R"/>
            <person name="Murakumo K"/>
            <person name="Nishida K"/>
            <person name="Terakita A"/>
            <person name="Kuratani S"/>
            <person name="Sato K"/>
            <person name="Hyodo S Kuraku.S."/>
        </authorList>
    </citation>
    <scope>NUCLEOTIDE SEQUENCE [LARGE SCALE GENOMIC DNA]</scope>
</reference>
<evidence type="ECO:0000256" key="6">
    <source>
        <dbReference type="ARBA" id="ARBA00022771"/>
    </source>
</evidence>